<keyword evidence="1" id="KW-0812">Transmembrane</keyword>
<keyword evidence="3" id="KW-1185">Reference proteome</keyword>
<evidence type="ECO:0000313" key="3">
    <source>
        <dbReference type="Proteomes" id="UP000540191"/>
    </source>
</evidence>
<dbReference type="InterPro" id="IPR025962">
    <property type="entry name" value="SdpI/YhfL"/>
</dbReference>
<dbReference type="RefSeq" id="WP_184241275.1">
    <property type="nucleotide sequence ID" value="NZ_JACHNA010000001.1"/>
</dbReference>
<feature type="transmembrane region" description="Helical" evidence="1">
    <location>
        <begin position="89"/>
        <end position="110"/>
    </location>
</feature>
<feature type="transmembrane region" description="Helical" evidence="1">
    <location>
        <begin position="6"/>
        <end position="23"/>
    </location>
</feature>
<dbReference type="EMBL" id="JACHNA010000001">
    <property type="protein sequence ID" value="MBB4735495.1"/>
    <property type="molecule type" value="Genomic_DNA"/>
</dbReference>
<protein>
    <recommendedName>
        <fullName evidence="4">SdpI family protein</fullName>
    </recommendedName>
</protein>
<evidence type="ECO:0008006" key="4">
    <source>
        <dbReference type="Google" id="ProtNLM"/>
    </source>
</evidence>
<evidence type="ECO:0000313" key="2">
    <source>
        <dbReference type="EMBL" id="MBB4735495.1"/>
    </source>
</evidence>
<keyword evidence="1" id="KW-1133">Transmembrane helix</keyword>
<name>A0A7W7M3D3_9MICC</name>
<keyword evidence="1" id="KW-0472">Membrane</keyword>
<accession>A0A7W7M3D3</accession>
<sequence length="129" mass="13508">MDNVVFVVAAVIGALAALVTLVVSRPSAMARRGPNPAIGIRTSETMRDAGTWNAAHEAAWPWLRAACLSAFVLEFAMVGWLLFGGPSDSAVTVGHLVAIGLFGLGAVVAARRGHVAAREHHRRRSGGLD</sequence>
<comment type="caution">
    <text evidence="2">The sequence shown here is derived from an EMBL/GenBank/DDBJ whole genome shotgun (WGS) entry which is preliminary data.</text>
</comment>
<reference evidence="2 3" key="1">
    <citation type="submission" date="2020-08" db="EMBL/GenBank/DDBJ databases">
        <title>Sequencing the genomes of 1000 actinobacteria strains.</title>
        <authorList>
            <person name="Klenk H.-P."/>
        </authorList>
    </citation>
    <scope>NUCLEOTIDE SEQUENCE [LARGE SCALE GENOMIC DNA]</scope>
    <source>
        <strain evidence="2 3">DSM 23974</strain>
    </source>
</reference>
<organism evidence="2 3">
    <name type="scientific">Micrococcus cohnii</name>
    <dbReference type="NCBI Taxonomy" id="993416"/>
    <lineage>
        <taxon>Bacteria</taxon>
        <taxon>Bacillati</taxon>
        <taxon>Actinomycetota</taxon>
        <taxon>Actinomycetes</taxon>
        <taxon>Micrococcales</taxon>
        <taxon>Micrococcaceae</taxon>
        <taxon>Micrococcus</taxon>
    </lineage>
</organism>
<dbReference type="Proteomes" id="UP000540191">
    <property type="component" value="Unassembled WGS sequence"/>
</dbReference>
<evidence type="ECO:0000256" key="1">
    <source>
        <dbReference type="SAM" id="Phobius"/>
    </source>
</evidence>
<proteinExistence type="predicted"/>
<feature type="transmembrane region" description="Helical" evidence="1">
    <location>
        <begin position="62"/>
        <end position="83"/>
    </location>
</feature>
<dbReference type="AlphaFoldDB" id="A0A7W7M3D3"/>
<gene>
    <name evidence="2" type="ORF">HDA30_001003</name>
</gene>
<dbReference type="Pfam" id="PF13630">
    <property type="entry name" value="SdpI"/>
    <property type="match status" value="1"/>
</dbReference>